<gene>
    <name evidence="1" type="ORF">MELIAE_LOCUS7793</name>
</gene>
<proteinExistence type="predicted"/>
<dbReference type="Proteomes" id="UP001154078">
    <property type="component" value="Chromosome 5"/>
</dbReference>
<accession>A0A9P0B702</accession>
<dbReference type="AlphaFoldDB" id="A0A9P0B702"/>
<keyword evidence="2" id="KW-1185">Reference proteome</keyword>
<evidence type="ECO:0000313" key="2">
    <source>
        <dbReference type="Proteomes" id="UP001154078"/>
    </source>
</evidence>
<dbReference type="EMBL" id="OV121136">
    <property type="protein sequence ID" value="CAH0556975.1"/>
    <property type="molecule type" value="Genomic_DNA"/>
</dbReference>
<organism evidence="1 2">
    <name type="scientific">Brassicogethes aeneus</name>
    <name type="common">Rape pollen beetle</name>
    <name type="synonym">Meligethes aeneus</name>
    <dbReference type="NCBI Taxonomy" id="1431903"/>
    <lineage>
        <taxon>Eukaryota</taxon>
        <taxon>Metazoa</taxon>
        <taxon>Ecdysozoa</taxon>
        <taxon>Arthropoda</taxon>
        <taxon>Hexapoda</taxon>
        <taxon>Insecta</taxon>
        <taxon>Pterygota</taxon>
        <taxon>Neoptera</taxon>
        <taxon>Endopterygota</taxon>
        <taxon>Coleoptera</taxon>
        <taxon>Polyphaga</taxon>
        <taxon>Cucujiformia</taxon>
        <taxon>Nitidulidae</taxon>
        <taxon>Meligethinae</taxon>
        <taxon>Brassicogethes</taxon>
    </lineage>
</organism>
<evidence type="ECO:0000313" key="1">
    <source>
        <dbReference type="EMBL" id="CAH0556975.1"/>
    </source>
</evidence>
<name>A0A9P0B702_BRAAE</name>
<sequence>MESTCAGKNRLSINGTVNTEEERSVSHATKDFPLGSLCRRRLKVFVLHSTVVLANEDKRSRRDRSRLDLNPLKGLNAGGHFGDACCSINSLYIEFMYIFSTERYRIITEKQFYVLKRLSDTRWFCRDEATKTIVDSYSKIKEALTSISCDNLEKMS</sequence>
<reference evidence="1" key="1">
    <citation type="submission" date="2021-12" db="EMBL/GenBank/DDBJ databases">
        <authorList>
            <person name="King R."/>
        </authorList>
    </citation>
    <scope>NUCLEOTIDE SEQUENCE</scope>
</reference>
<protein>
    <submittedName>
        <fullName evidence="1">Uncharacterized protein</fullName>
    </submittedName>
</protein>